<dbReference type="EMBL" id="AP023094">
    <property type="protein sequence ID" value="BCE48887.1"/>
    <property type="molecule type" value="Genomic_DNA"/>
</dbReference>
<evidence type="ECO:0000313" key="4">
    <source>
        <dbReference type="EMBL" id="BCE66249.1"/>
    </source>
</evidence>
<dbReference type="EMBL" id="AP023096">
    <property type="protein sequence ID" value="BCE66249.1"/>
    <property type="molecule type" value="Genomic_DNA"/>
</dbReference>
<reference evidence="3" key="2">
    <citation type="submission" date="2020-05" db="EMBL/GenBank/DDBJ databases">
        <title>Complete genome sequence of Bradyrhizobium diazoefficiens XF4 isolated from soybean nodule.</title>
        <authorList>
            <person name="Noda R."/>
            <person name="Kakizaki K."/>
            <person name="Minamisawa K."/>
        </authorList>
    </citation>
    <scope>NUCLEOTIDE SEQUENCE</scope>
    <source>
        <strain evidence="3">XF4</strain>
    </source>
</reference>
<organism evidence="4">
    <name type="scientific">Bradyrhizobium diazoefficiens</name>
    <dbReference type="NCBI Taxonomy" id="1355477"/>
    <lineage>
        <taxon>Bacteria</taxon>
        <taxon>Pseudomonadati</taxon>
        <taxon>Pseudomonadota</taxon>
        <taxon>Alphaproteobacteria</taxon>
        <taxon>Hyphomicrobiales</taxon>
        <taxon>Nitrobacteraceae</taxon>
        <taxon>Bradyrhizobium</taxon>
    </lineage>
</organism>
<feature type="region of interest" description="Disordered" evidence="1">
    <location>
        <begin position="1"/>
        <end position="27"/>
    </location>
</feature>
<gene>
    <name evidence="2" type="ORF">XF1B_53030</name>
    <name evidence="3" type="ORF">XF4B_52360</name>
    <name evidence="4" type="ORF">XF6B_50480</name>
</gene>
<reference evidence="2" key="1">
    <citation type="submission" date="2020-05" db="EMBL/GenBank/DDBJ databases">
        <title>Complete genome sequence of Bradyrhizobium diazoefficiens XF1 isolated from soybean nodule.</title>
        <authorList>
            <person name="Noda R."/>
            <person name="Kakizaki K."/>
            <person name="Minamisawa K."/>
        </authorList>
    </citation>
    <scope>NUCLEOTIDE SEQUENCE</scope>
    <source>
        <strain evidence="2">XF1</strain>
    </source>
</reference>
<reference evidence="4" key="3">
    <citation type="submission" date="2020-05" db="EMBL/GenBank/DDBJ databases">
        <title>Complete genome sequence of Bradyrhizobium diazoefficiens XF6 isolated from soybean nodule.</title>
        <authorList>
            <person name="Noda R."/>
            <person name="Kakizaki K."/>
            <person name="Minamisawa K."/>
        </authorList>
    </citation>
    <scope>NUCLEOTIDE SEQUENCE</scope>
    <source>
        <strain evidence="4">XF6</strain>
    </source>
</reference>
<dbReference type="EMBL" id="AP023091">
    <property type="protein sequence ID" value="BCE22622.1"/>
    <property type="molecule type" value="Genomic_DNA"/>
</dbReference>
<protein>
    <submittedName>
        <fullName evidence="4">Uncharacterized protein</fullName>
    </submittedName>
</protein>
<name>A0A810ANX9_9BRAD</name>
<evidence type="ECO:0000313" key="3">
    <source>
        <dbReference type="EMBL" id="BCE48887.1"/>
    </source>
</evidence>
<dbReference type="AlphaFoldDB" id="A0A810ANX9"/>
<accession>A0A810ANX9</accession>
<proteinExistence type="predicted"/>
<evidence type="ECO:0000313" key="2">
    <source>
        <dbReference type="EMBL" id="BCE22622.1"/>
    </source>
</evidence>
<evidence type="ECO:0000256" key="1">
    <source>
        <dbReference type="SAM" id="MobiDB-lite"/>
    </source>
</evidence>
<sequence length="61" mass="6472">MEENGSNDAGAKAPGGRDNTGHSCNLGMTSVARHSERGFTAEQSIAPVKLMPVLPDRHLRV</sequence>